<dbReference type="AlphaFoldDB" id="A0A9D1LCC9"/>
<sequence>MIFRQRFLFDPEEGLQDGGISILPCRISSDTDTNNYQPTLLSGSAARSVLQEVGKYSSLEGVIWEEEFEKMLAELGA</sequence>
<protein>
    <submittedName>
        <fullName evidence="1">Uncharacterized protein</fullName>
    </submittedName>
</protein>
<evidence type="ECO:0000313" key="2">
    <source>
        <dbReference type="Proteomes" id="UP000824072"/>
    </source>
</evidence>
<proteinExistence type="predicted"/>
<gene>
    <name evidence="1" type="ORF">IAB02_03080</name>
</gene>
<reference evidence="1" key="1">
    <citation type="submission" date="2020-10" db="EMBL/GenBank/DDBJ databases">
        <authorList>
            <person name="Gilroy R."/>
        </authorList>
    </citation>
    <scope>NUCLEOTIDE SEQUENCE</scope>
    <source>
        <strain evidence="1">ChiHcec3-11533</strain>
    </source>
</reference>
<organism evidence="1 2">
    <name type="scientific">Candidatus Pullichristensenella excrementigallinarum</name>
    <dbReference type="NCBI Taxonomy" id="2840907"/>
    <lineage>
        <taxon>Bacteria</taxon>
        <taxon>Bacillati</taxon>
        <taxon>Bacillota</taxon>
        <taxon>Clostridia</taxon>
        <taxon>Candidatus Pullichristensenella</taxon>
    </lineage>
</organism>
<comment type="caution">
    <text evidence="1">The sequence shown here is derived from an EMBL/GenBank/DDBJ whole genome shotgun (WGS) entry which is preliminary data.</text>
</comment>
<dbReference type="Proteomes" id="UP000824072">
    <property type="component" value="Unassembled WGS sequence"/>
</dbReference>
<evidence type="ECO:0000313" key="1">
    <source>
        <dbReference type="EMBL" id="HIU33522.1"/>
    </source>
</evidence>
<dbReference type="EMBL" id="DVMU01000069">
    <property type="protein sequence ID" value="HIU33522.1"/>
    <property type="molecule type" value="Genomic_DNA"/>
</dbReference>
<accession>A0A9D1LCC9</accession>
<reference evidence="1" key="2">
    <citation type="journal article" date="2021" name="PeerJ">
        <title>Extensive microbial diversity within the chicken gut microbiome revealed by metagenomics and culture.</title>
        <authorList>
            <person name="Gilroy R."/>
            <person name="Ravi A."/>
            <person name="Getino M."/>
            <person name="Pursley I."/>
            <person name="Horton D.L."/>
            <person name="Alikhan N.F."/>
            <person name="Baker D."/>
            <person name="Gharbi K."/>
            <person name="Hall N."/>
            <person name="Watson M."/>
            <person name="Adriaenssens E.M."/>
            <person name="Foster-Nyarko E."/>
            <person name="Jarju S."/>
            <person name="Secka A."/>
            <person name="Antonio M."/>
            <person name="Oren A."/>
            <person name="Chaudhuri R.R."/>
            <person name="La Ragione R."/>
            <person name="Hildebrand F."/>
            <person name="Pallen M.J."/>
        </authorList>
    </citation>
    <scope>NUCLEOTIDE SEQUENCE</scope>
    <source>
        <strain evidence="1">ChiHcec3-11533</strain>
    </source>
</reference>
<name>A0A9D1LCC9_9FIRM</name>